<keyword evidence="2" id="KW-1003">Cell membrane</keyword>
<accession>C9YFP9</accession>
<name>C9YFP9_CURXX</name>
<keyword evidence="12" id="KW-0378">Hydrolase</keyword>
<dbReference type="GO" id="GO:0140359">
    <property type="term" value="F:ABC-type transporter activity"/>
    <property type="evidence" value="ECO:0007669"/>
    <property type="project" value="InterPro"/>
</dbReference>
<dbReference type="Pfam" id="PF03459">
    <property type="entry name" value="TOBE"/>
    <property type="match status" value="1"/>
</dbReference>
<dbReference type="InterPro" id="IPR005116">
    <property type="entry name" value="Transp-assoc_OB_typ1"/>
</dbReference>
<dbReference type="SUPFAM" id="SSF50331">
    <property type="entry name" value="MOP-like"/>
    <property type="match status" value="1"/>
</dbReference>
<dbReference type="GO" id="GO:0016887">
    <property type="term" value="F:ATP hydrolysis activity"/>
    <property type="evidence" value="ECO:0007669"/>
    <property type="project" value="InterPro"/>
</dbReference>
<dbReference type="EC" id="3.6.3.29" evidence="12"/>
<evidence type="ECO:0000256" key="9">
    <source>
        <dbReference type="PROSITE-ProRule" id="PRU01213"/>
    </source>
</evidence>
<evidence type="ECO:0000256" key="5">
    <source>
        <dbReference type="ARBA" id="ARBA00022741"/>
    </source>
</evidence>
<dbReference type="InterPro" id="IPR003593">
    <property type="entry name" value="AAA+_ATPase"/>
</dbReference>
<evidence type="ECO:0000259" key="11">
    <source>
        <dbReference type="PROSITE" id="PS51866"/>
    </source>
</evidence>
<evidence type="ECO:0000256" key="3">
    <source>
        <dbReference type="ARBA" id="ARBA00022505"/>
    </source>
</evidence>
<gene>
    <name evidence="12" type="primary">modC</name>
    <name evidence="12" type="ORF">Csp_B15990</name>
</gene>
<dbReference type="SUPFAM" id="SSF52540">
    <property type="entry name" value="P-loop containing nucleoside triphosphate hydrolases"/>
    <property type="match status" value="1"/>
</dbReference>
<sequence>MQTGFSDRCGIELCAYGRGVRGGLDVGWQYPRIHPRGVHANLRACGGFGIHPGPLAVRRHGGVLLGCPAAAGLAQSAREQVAHMNVMPHRIALQMHKPGFELDVDVQLPAQGISVLYGPSGSGKTTLLRCIAGLERASQARVHIQGQAWQDDAQGLFLPTWKRPLGYVFQEASLFAHLDVAGNLEFARRRAAPPRQGSALLTTEFAVRTLGLEHLLHRRTPELSGGERQRVAIARALATNPQLLLLDEPLASLDEARRFEVLPWLERLRDELQIPMVYVSHAADEVVRLADTLVVLEQGRVRACGPLQEVLALTEPLIRMGGDVSSLVVGQVEGHDKTWHLTKVRLTGGSFWLPDSGLAVGQTVRLRVLARDVSIATRMPTDMSIQNVVSCTVSEVLSDQHPAQALVRLDCQGTPLWARLTRRAVDQLALQPGQSVWAQVKAMALVR</sequence>
<dbReference type="InterPro" id="IPR017871">
    <property type="entry name" value="ABC_transporter-like_CS"/>
</dbReference>
<dbReference type="NCBIfam" id="TIGR02142">
    <property type="entry name" value="modC_ABC"/>
    <property type="match status" value="1"/>
</dbReference>
<dbReference type="PROSITE" id="PS50893">
    <property type="entry name" value="ABC_TRANSPORTER_2"/>
    <property type="match status" value="1"/>
</dbReference>
<evidence type="ECO:0000256" key="4">
    <source>
        <dbReference type="ARBA" id="ARBA00022519"/>
    </source>
</evidence>
<dbReference type="PROSITE" id="PS00211">
    <property type="entry name" value="ABC_TRANSPORTER_1"/>
    <property type="match status" value="1"/>
</dbReference>
<evidence type="ECO:0000256" key="6">
    <source>
        <dbReference type="ARBA" id="ARBA00022840"/>
    </source>
</evidence>
<proteinExistence type="predicted"/>
<evidence type="ECO:0000256" key="8">
    <source>
        <dbReference type="ARBA" id="ARBA00023136"/>
    </source>
</evidence>
<evidence type="ECO:0000256" key="1">
    <source>
        <dbReference type="ARBA" id="ARBA00022448"/>
    </source>
</evidence>
<dbReference type="Gene3D" id="3.40.50.300">
    <property type="entry name" value="P-loop containing nucleotide triphosphate hydrolases"/>
    <property type="match status" value="1"/>
</dbReference>
<feature type="domain" description="ABC transporter" evidence="10">
    <location>
        <begin position="81"/>
        <end position="323"/>
    </location>
</feature>
<organism evidence="12">
    <name type="scientific">Curvibacter symbiont subsp. Hydra magnipapillata</name>
    <dbReference type="NCBI Taxonomy" id="667019"/>
    <lineage>
        <taxon>Bacteria</taxon>
        <taxon>Pseudomonadati</taxon>
        <taxon>Pseudomonadota</taxon>
        <taxon>Betaproteobacteria</taxon>
        <taxon>Burkholderiales</taxon>
        <taxon>Comamonadaceae</taxon>
        <taxon>Curvibacter</taxon>
    </lineage>
</organism>
<keyword evidence="6 12" id="KW-0067">ATP-binding</keyword>
<dbReference type="InterPro" id="IPR011868">
    <property type="entry name" value="ModC_ABC_ATP-bd"/>
</dbReference>
<dbReference type="InterPro" id="IPR004606">
    <property type="entry name" value="Mop_domain"/>
</dbReference>
<keyword evidence="1" id="KW-0813">Transport</keyword>
<dbReference type="SMART" id="SM00382">
    <property type="entry name" value="AAA"/>
    <property type="match status" value="1"/>
</dbReference>
<feature type="domain" description="Mop" evidence="11">
    <location>
        <begin position="382"/>
        <end position="447"/>
    </location>
</feature>
<evidence type="ECO:0000259" key="10">
    <source>
        <dbReference type="PROSITE" id="PS50893"/>
    </source>
</evidence>
<keyword evidence="7" id="KW-1278">Translocase</keyword>
<dbReference type="AlphaFoldDB" id="C9YFP9"/>
<dbReference type="EMBL" id="FN543108">
    <property type="protein sequence ID" value="CBA32830.1"/>
    <property type="molecule type" value="Genomic_DNA"/>
</dbReference>
<evidence type="ECO:0000313" key="12">
    <source>
        <dbReference type="EMBL" id="CBA32830.1"/>
    </source>
</evidence>
<dbReference type="Pfam" id="PF00005">
    <property type="entry name" value="ABC_tran"/>
    <property type="match status" value="1"/>
</dbReference>
<evidence type="ECO:0000256" key="7">
    <source>
        <dbReference type="ARBA" id="ARBA00022967"/>
    </source>
</evidence>
<reference evidence="12" key="1">
    <citation type="journal article" date="2010" name="Nature">
        <title>The Dynamic genome of Hydra.</title>
        <authorList>
            <person name="Chapman J.A."/>
            <person name="Kirkness E.F."/>
            <person name="Simakov O."/>
            <person name="Hampson S.E."/>
            <person name="Mitros T."/>
            <person name="Weinmaier T."/>
            <person name="Rattei T."/>
            <person name="Balasubramanian P.G."/>
            <person name="Borman J."/>
            <person name="Busam D."/>
            <person name="Disbennett K."/>
            <person name="Pfannkoch C."/>
            <person name="Sumin N."/>
            <person name="Sutton G."/>
            <person name="Viswanathan L."/>
            <person name="Walenz B."/>
            <person name="Goodstein D.M."/>
            <person name="Hellsten U."/>
            <person name="Kawashima T."/>
            <person name="Prochnik S.E."/>
            <person name="Putnam N.H."/>
            <person name="Shu S."/>
            <person name="Blumberg B."/>
            <person name="Dana C.E."/>
            <person name="Gee L."/>
            <person name="Kibler D.F."/>
            <person name="Law L."/>
            <person name="Lindgens D."/>
            <person name="Martinez D.E."/>
            <person name="Peng J."/>
            <person name="Wigge P.A."/>
            <person name="Bertulat B."/>
            <person name="Guder C."/>
            <person name="Nakamura Y."/>
            <person name="Ozbek S."/>
            <person name="Watanabe H."/>
            <person name="Khalturin K."/>
            <person name="Hemmrich G."/>
            <person name="Franke A."/>
            <person name="Augustin R."/>
            <person name="Fraune S."/>
            <person name="Hayakawa E."/>
            <person name="Hayakawa S."/>
            <person name="Hirose M."/>
            <person name="Hwang J."/>
            <person name="Ikeo K."/>
            <person name="Nishimiya-Fujisawa C."/>
            <person name="Ogura A."/>
            <person name="Takahashi T."/>
            <person name="Steinmetz P.R."/>
            <person name="Zhang X."/>
            <person name="Aufschnaiter R."/>
            <person name="Eder M.K."/>
            <person name="Gorny A.K."/>
            <person name="Salvenmoser W."/>
            <person name="Heimberg A.M."/>
            <person name="Wheeler B.M."/>
            <person name="Peterson K.J."/>
            <person name="Boettger A."/>
            <person name="Tischler P."/>
            <person name="Wolf A."/>
            <person name="Gojobori T."/>
            <person name="Remington K.A."/>
            <person name="Strausberg R.L."/>
            <person name="Venter J."/>
            <person name="Technau U."/>
            <person name="Hobmayer B."/>
            <person name="Bosch T.C."/>
            <person name="Holstein T.W."/>
            <person name="Fujisawa T."/>
            <person name="Bode H.R."/>
            <person name="David C.N."/>
            <person name="Rokhsar D.S."/>
            <person name="Steele R.E."/>
        </authorList>
    </citation>
    <scope>NUCLEOTIDE SEQUENCE</scope>
</reference>
<evidence type="ECO:0000256" key="2">
    <source>
        <dbReference type="ARBA" id="ARBA00022475"/>
    </source>
</evidence>
<dbReference type="GO" id="GO:0005524">
    <property type="term" value="F:ATP binding"/>
    <property type="evidence" value="ECO:0007669"/>
    <property type="project" value="UniProtKB-KW"/>
</dbReference>
<dbReference type="GO" id="GO:0015098">
    <property type="term" value="F:molybdate ion transmembrane transporter activity"/>
    <property type="evidence" value="ECO:0007669"/>
    <property type="project" value="InterPro"/>
</dbReference>
<dbReference type="InterPro" id="IPR008995">
    <property type="entry name" value="Mo/tungstate-bd_C_term_dom"/>
</dbReference>
<dbReference type="PROSITE" id="PS51866">
    <property type="entry name" value="MOP"/>
    <property type="match status" value="1"/>
</dbReference>
<dbReference type="Gene3D" id="2.40.50.100">
    <property type="match status" value="1"/>
</dbReference>
<dbReference type="InterPro" id="IPR027417">
    <property type="entry name" value="P-loop_NTPase"/>
</dbReference>
<dbReference type="GO" id="GO:0016020">
    <property type="term" value="C:membrane"/>
    <property type="evidence" value="ECO:0007669"/>
    <property type="project" value="InterPro"/>
</dbReference>
<dbReference type="PANTHER" id="PTHR43514:SF10">
    <property type="entry name" value="MOLYBDENUM IMPORT ATP-BINDING PROTEIN MODC 2"/>
    <property type="match status" value="1"/>
</dbReference>
<dbReference type="PANTHER" id="PTHR43514">
    <property type="entry name" value="ABC TRANSPORTER I FAMILY MEMBER 10"/>
    <property type="match status" value="1"/>
</dbReference>
<keyword evidence="5" id="KW-0547">Nucleotide-binding</keyword>
<keyword evidence="3 9" id="KW-0500">Molybdenum</keyword>
<dbReference type="InterPro" id="IPR050334">
    <property type="entry name" value="Molybdenum_import_ModC"/>
</dbReference>
<keyword evidence="4" id="KW-0997">Cell inner membrane</keyword>
<keyword evidence="8" id="KW-0472">Membrane</keyword>
<dbReference type="InterPro" id="IPR003439">
    <property type="entry name" value="ABC_transporter-like_ATP-bd"/>
</dbReference>
<protein>
    <submittedName>
        <fullName evidence="12">Molybdenum import ATP-binding protein modC</fullName>
        <ecNumber evidence="12">3.6.3.29</ecNumber>
    </submittedName>
</protein>